<organism evidence="1 2">
    <name type="scientific">Bacteroides fragilis</name>
    <dbReference type="NCBI Taxonomy" id="817"/>
    <lineage>
        <taxon>Bacteria</taxon>
        <taxon>Pseudomonadati</taxon>
        <taxon>Bacteroidota</taxon>
        <taxon>Bacteroidia</taxon>
        <taxon>Bacteroidales</taxon>
        <taxon>Bacteroidaceae</taxon>
        <taxon>Bacteroides</taxon>
    </lineage>
</organism>
<dbReference type="Pfam" id="PF13149">
    <property type="entry name" value="Mfa_like_1"/>
    <property type="match status" value="1"/>
</dbReference>
<comment type="caution">
    <text evidence="1">The sequence shown here is derived from an EMBL/GenBank/DDBJ whole genome shotgun (WGS) entry which is preliminary data.</text>
</comment>
<reference evidence="1 2" key="1">
    <citation type="journal article" date="2019" name="Nat. Med.">
        <title>A library of human gut bacterial isolates paired with longitudinal multiomics data enables mechanistic microbiome research.</title>
        <authorList>
            <person name="Poyet M."/>
            <person name="Groussin M."/>
            <person name="Gibbons S.M."/>
            <person name="Avila-Pacheco J."/>
            <person name="Jiang X."/>
            <person name="Kearney S.M."/>
            <person name="Perrotta A.R."/>
            <person name="Berdy B."/>
            <person name="Zhao S."/>
            <person name="Lieberman T.D."/>
            <person name="Swanson P.K."/>
            <person name="Smith M."/>
            <person name="Roesemann S."/>
            <person name="Alexander J.E."/>
            <person name="Rich S.A."/>
            <person name="Livny J."/>
            <person name="Vlamakis H."/>
            <person name="Clish C."/>
            <person name="Bullock K."/>
            <person name="Deik A."/>
            <person name="Scott J."/>
            <person name="Pierce K.A."/>
            <person name="Xavier R.J."/>
            <person name="Alm E.J."/>
        </authorList>
    </citation>
    <scope>NUCLEOTIDE SEQUENCE [LARGE SCALE GENOMIC DNA]</scope>
    <source>
        <strain evidence="1 2">BIOML-A106</strain>
    </source>
</reference>
<evidence type="ECO:0000313" key="2">
    <source>
        <dbReference type="Proteomes" id="UP000479773"/>
    </source>
</evidence>
<protein>
    <submittedName>
        <fullName evidence="1">Fimbrillin family protein</fullName>
    </submittedName>
</protein>
<dbReference type="AlphaFoldDB" id="A0A5M5PCJ6"/>
<gene>
    <name evidence="1" type="ORF">F3B44_00565</name>
</gene>
<proteinExistence type="predicted"/>
<dbReference type="CDD" id="cd13120">
    <property type="entry name" value="BF2867_like_N"/>
    <property type="match status" value="1"/>
</dbReference>
<dbReference type="InterPro" id="IPR042278">
    <property type="entry name" value="Mfa-like_1_N"/>
</dbReference>
<dbReference type="InterPro" id="IPR025049">
    <property type="entry name" value="Mfa-like_1"/>
</dbReference>
<dbReference type="Proteomes" id="UP000479773">
    <property type="component" value="Unassembled WGS sequence"/>
</dbReference>
<dbReference type="Gene3D" id="2.60.40.2620">
    <property type="entry name" value="Fimbrillin-like"/>
    <property type="match status" value="1"/>
</dbReference>
<dbReference type="PROSITE" id="PS51257">
    <property type="entry name" value="PROKAR_LIPOPROTEIN"/>
    <property type="match status" value="1"/>
</dbReference>
<dbReference type="EMBL" id="VWEQ01000001">
    <property type="protein sequence ID" value="KAA4756280.1"/>
    <property type="molecule type" value="Genomic_DNA"/>
</dbReference>
<evidence type="ECO:0000313" key="1">
    <source>
        <dbReference type="EMBL" id="KAA4756280.1"/>
    </source>
</evidence>
<accession>A0A5M5PCJ6</accession>
<sequence length="335" mass="36647">MMTYKLQGCKKSAVIGWMAGMLLLAGCTQDKPVDTSQGEMLPEGKYPMTFTVTGLEATATTRGTADGKWEGGEEVAVQVDGVVKKYVAVGYDKNATLKPADPDNAFYWQSTNDTKQVSAWYLGKGYDASLTTKRWLWSIQSNQNNNNGYQKSDFLYAPQITCSFGGTSSLTFSHKTAKVVINIRKYGVATDDEDIESITIHKALSTGSTAEKDGELKFWGVADMPFCDLTPYKLSVRNENVSFEANKPAETALASYKALVIPYDTTGPDFIEIKMKGYAPFKYNPTVPDKWESGMQYTYNLTIKGEKVTATVTSTEMTWTDGDNGGSGGNGSVEI</sequence>
<dbReference type="CDD" id="cd13121">
    <property type="entry name" value="BF2867_like_C"/>
    <property type="match status" value="1"/>
</dbReference>
<dbReference type="Gene3D" id="2.60.40.2630">
    <property type="match status" value="1"/>
</dbReference>
<name>A0A5M5PCJ6_BACFG</name>